<dbReference type="Proteomes" id="UP001163321">
    <property type="component" value="Chromosome 12"/>
</dbReference>
<sequence length="170" mass="18835">MFCNPKSHFIPKLRKQLCPTSIAVVVFVLSVLYVVICHTVECKTHYIASKAWGVVCPVQNVSRLDFPLSPDQNVSRLDLPLGTDQNMDHRARYRHDYTGTSSSDCALSLCRMLGNQRGTSIRIHHGSASAHPAGSWTPWGARPLEKCNRTLPLSSAPAKCRAVRALSHQD</sequence>
<evidence type="ECO:0000313" key="1">
    <source>
        <dbReference type="EMBL" id="KAI9919091.1"/>
    </source>
</evidence>
<proteinExistence type="predicted"/>
<gene>
    <name evidence="1" type="ORF">PsorP6_012243</name>
</gene>
<name>A0ACC0WLA7_9STRA</name>
<keyword evidence="2" id="KW-1185">Reference proteome</keyword>
<evidence type="ECO:0000313" key="2">
    <source>
        <dbReference type="Proteomes" id="UP001163321"/>
    </source>
</evidence>
<dbReference type="EMBL" id="CM047591">
    <property type="protein sequence ID" value="KAI9919091.1"/>
    <property type="molecule type" value="Genomic_DNA"/>
</dbReference>
<accession>A0ACC0WLA7</accession>
<comment type="caution">
    <text evidence="1">The sequence shown here is derived from an EMBL/GenBank/DDBJ whole genome shotgun (WGS) entry which is preliminary data.</text>
</comment>
<reference evidence="1 2" key="1">
    <citation type="journal article" date="2022" name="bioRxiv">
        <title>The genome of the oomycete Peronosclerospora sorghi, a cosmopolitan pathogen of maize and sorghum, is inflated with dispersed pseudogenes.</title>
        <authorList>
            <person name="Fletcher K."/>
            <person name="Martin F."/>
            <person name="Isakeit T."/>
            <person name="Cavanaugh K."/>
            <person name="Magill C."/>
            <person name="Michelmore R."/>
        </authorList>
    </citation>
    <scope>NUCLEOTIDE SEQUENCE [LARGE SCALE GENOMIC DNA]</scope>
    <source>
        <strain evidence="1">P6</strain>
    </source>
</reference>
<protein>
    <submittedName>
        <fullName evidence="1">Uncharacterized protein</fullName>
    </submittedName>
</protein>
<organism evidence="1 2">
    <name type="scientific">Peronosclerospora sorghi</name>
    <dbReference type="NCBI Taxonomy" id="230839"/>
    <lineage>
        <taxon>Eukaryota</taxon>
        <taxon>Sar</taxon>
        <taxon>Stramenopiles</taxon>
        <taxon>Oomycota</taxon>
        <taxon>Peronosporomycetes</taxon>
        <taxon>Peronosporales</taxon>
        <taxon>Peronosporaceae</taxon>
        <taxon>Peronosclerospora</taxon>
    </lineage>
</organism>